<dbReference type="Gene3D" id="3.30.40.10">
    <property type="entry name" value="Zinc/RING finger domain, C3HC4 (zinc finger)"/>
    <property type="match status" value="1"/>
</dbReference>
<dbReference type="GO" id="GO:0008270">
    <property type="term" value="F:zinc ion binding"/>
    <property type="evidence" value="ECO:0007669"/>
    <property type="project" value="UniProtKB-KW"/>
</dbReference>
<gene>
    <name evidence="7" type="ORF">BU14_0166s0026</name>
</gene>
<evidence type="ECO:0000256" key="2">
    <source>
        <dbReference type="ARBA" id="ARBA00022771"/>
    </source>
</evidence>
<name>A0A1X6P8A8_PORUM</name>
<evidence type="ECO:0000256" key="3">
    <source>
        <dbReference type="ARBA" id="ARBA00022833"/>
    </source>
</evidence>
<feature type="compositionally biased region" description="Low complexity" evidence="5">
    <location>
        <begin position="588"/>
        <end position="605"/>
    </location>
</feature>
<keyword evidence="8" id="KW-1185">Reference proteome</keyword>
<evidence type="ECO:0000313" key="8">
    <source>
        <dbReference type="Proteomes" id="UP000218209"/>
    </source>
</evidence>
<dbReference type="PANTHER" id="PTHR10782:SF4">
    <property type="entry name" value="TONALLI, ISOFORM E"/>
    <property type="match status" value="1"/>
</dbReference>
<proteinExistence type="predicted"/>
<dbReference type="GO" id="GO:0061665">
    <property type="term" value="F:SUMO ligase activity"/>
    <property type="evidence" value="ECO:0007669"/>
    <property type="project" value="TreeGrafter"/>
</dbReference>
<feature type="domain" description="SP-RING-type" evidence="6">
    <location>
        <begin position="436"/>
        <end position="518"/>
    </location>
</feature>
<dbReference type="Proteomes" id="UP000218209">
    <property type="component" value="Unassembled WGS sequence"/>
</dbReference>
<dbReference type="GO" id="GO:0000785">
    <property type="term" value="C:chromatin"/>
    <property type="evidence" value="ECO:0007669"/>
    <property type="project" value="TreeGrafter"/>
</dbReference>
<organism evidence="7 8">
    <name type="scientific">Porphyra umbilicalis</name>
    <name type="common">Purple laver</name>
    <name type="synonym">Red alga</name>
    <dbReference type="NCBI Taxonomy" id="2786"/>
    <lineage>
        <taxon>Eukaryota</taxon>
        <taxon>Rhodophyta</taxon>
        <taxon>Bangiophyceae</taxon>
        <taxon>Bangiales</taxon>
        <taxon>Bangiaceae</taxon>
        <taxon>Porphyra</taxon>
    </lineage>
</organism>
<sequence>MMDGTDWGPRSTGSGGSGARPPCLADLPGVARRLAALPPPTITVLGRLVGHTGHPSTSSVLRSVLGFRGWAAEQGVVAGVRSLGLSHGARHASLMSHSRALLVELAIALNLPAHGVKAALASRLLDCLQDPGARRRRAGGSAAAATAAAAARSGTALAATAVQWAMLPPHGGGASEWTERVPPAFPGSTYGGGNAGGASLAAGVGAAIPGMRLDALDFLTDPFLTGESPFVLPTAAPLCPPVIVSAADLGRPACPAVTISFATPVLPVPAAGDDGGQQQLHLRCLRIQTGRPPSTWTQEWPFPVYATVNSAVVAVAQARRTAAGVAVGPDSGTDLTSHLRPAAGCLSSLNAVSLHRAAGGGSAAAGGAGNASALFVLFVQPVRVVSDAAFGRHVDAQTVSHVERLRVQHGLPRTHADGGATSPLDVAVADAAAFMQGGGVEIESAKVSLRCPLSMGRLTTPVQGVDCRHMQCFDLGMFLAYARRARKYACPVCNRPTASVERLWTSPLLAEALRRFPDADEVEVRTDGSLWLPSPKGGGGEGGGAAASPPTKRQRTIDVSDLCDADADDERGGDGGGEATATGGVGGSSSRANDSAAYDGGAAASVPPPPDTPPDGGSAYSRDEKPAGSVASLPPPLPPPPSSGVVIVDLTGDSD</sequence>
<dbReference type="Pfam" id="PF02891">
    <property type="entry name" value="zf-MIZ"/>
    <property type="match status" value="1"/>
</dbReference>
<keyword evidence="1" id="KW-0479">Metal-binding</keyword>
<evidence type="ECO:0000256" key="1">
    <source>
        <dbReference type="ARBA" id="ARBA00022723"/>
    </source>
</evidence>
<dbReference type="InterPro" id="IPR004181">
    <property type="entry name" value="Znf_MIZ"/>
</dbReference>
<evidence type="ECO:0000256" key="5">
    <source>
        <dbReference type="SAM" id="MobiDB-lite"/>
    </source>
</evidence>
<dbReference type="AlphaFoldDB" id="A0A1X6P8A8"/>
<feature type="compositionally biased region" description="Gly residues" evidence="5">
    <location>
        <begin position="574"/>
        <end position="587"/>
    </location>
</feature>
<dbReference type="CDD" id="cd16650">
    <property type="entry name" value="SP-RING_PIAS-like"/>
    <property type="match status" value="1"/>
</dbReference>
<accession>A0A1X6P8A8</accession>
<keyword evidence="2 4" id="KW-0863">Zinc-finger</keyword>
<feature type="compositionally biased region" description="Gly residues" evidence="5">
    <location>
        <begin position="536"/>
        <end position="545"/>
    </location>
</feature>
<protein>
    <recommendedName>
        <fullName evidence="6">SP-RING-type domain-containing protein</fullName>
    </recommendedName>
</protein>
<dbReference type="GO" id="GO:0016925">
    <property type="term" value="P:protein sumoylation"/>
    <property type="evidence" value="ECO:0007669"/>
    <property type="project" value="TreeGrafter"/>
</dbReference>
<feature type="compositionally biased region" description="Pro residues" evidence="5">
    <location>
        <begin position="633"/>
        <end position="642"/>
    </location>
</feature>
<evidence type="ECO:0000313" key="7">
    <source>
        <dbReference type="EMBL" id="OSX76985.1"/>
    </source>
</evidence>
<dbReference type="OrthoDB" id="27975at2759"/>
<dbReference type="InterPro" id="IPR013083">
    <property type="entry name" value="Znf_RING/FYVE/PHD"/>
</dbReference>
<feature type="region of interest" description="Disordered" evidence="5">
    <location>
        <begin position="1"/>
        <end position="22"/>
    </location>
</feature>
<dbReference type="EMBL" id="KV918849">
    <property type="protein sequence ID" value="OSX76985.1"/>
    <property type="molecule type" value="Genomic_DNA"/>
</dbReference>
<reference evidence="7 8" key="1">
    <citation type="submission" date="2017-03" db="EMBL/GenBank/DDBJ databases">
        <title>WGS assembly of Porphyra umbilicalis.</title>
        <authorList>
            <person name="Brawley S.H."/>
            <person name="Blouin N.A."/>
            <person name="Ficko-Blean E."/>
            <person name="Wheeler G.L."/>
            <person name="Lohr M."/>
            <person name="Goodson H.V."/>
            <person name="Jenkins J.W."/>
            <person name="Blaby-Haas C.E."/>
            <person name="Helliwell K.E."/>
            <person name="Chan C."/>
            <person name="Marriage T."/>
            <person name="Bhattacharya D."/>
            <person name="Klein A.S."/>
            <person name="Badis Y."/>
            <person name="Brodie J."/>
            <person name="Cao Y."/>
            <person name="Collen J."/>
            <person name="Dittami S.M."/>
            <person name="Gachon C.M."/>
            <person name="Green B.R."/>
            <person name="Karpowicz S."/>
            <person name="Kim J.W."/>
            <person name="Kudahl U."/>
            <person name="Lin S."/>
            <person name="Michel G."/>
            <person name="Mittag M."/>
            <person name="Olson B.J."/>
            <person name="Pangilinan J."/>
            <person name="Peng Y."/>
            <person name="Qiu H."/>
            <person name="Shu S."/>
            <person name="Singer J.T."/>
            <person name="Smith A.G."/>
            <person name="Sprecher B.N."/>
            <person name="Wagner V."/>
            <person name="Wang W."/>
            <person name="Wang Z.-Y."/>
            <person name="Yan J."/>
            <person name="Yarish C."/>
            <person name="Zoeuner-Riek S."/>
            <person name="Zhuang Y."/>
            <person name="Zou Y."/>
            <person name="Lindquist E.A."/>
            <person name="Grimwood J."/>
            <person name="Barry K."/>
            <person name="Rokhsar D.S."/>
            <person name="Schmutz J."/>
            <person name="Stiller J.W."/>
            <person name="Grossman A.R."/>
            <person name="Prochnik S.E."/>
        </authorList>
    </citation>
    <scope>NUCLEOTIDE SEQUENCE [LARGE SCALE GENOMIC DNA]</scope>
    <source>
        <strain evidence="7">4086291</strain>
    </source>
</reference>
<evidence type="ECO:0000259" key="6">
    <source>
        <dbReference type="PROSITE" id="PS51044"/>
    </source>
</evidence>
<feature type="region of interest" description="Disordered" evidence="5">
    <location>
        <begin position="525"/>
        <end position="655"/>
    </location>
</feature>
<dbReference type="PANTHER" id="PTHR10782">
    <property type="entry name" value="ZINC FINGER MIZ DOMAIN-CONTAINING PROTEIN"/>
    <property type="match status" value="1"/>
</dbReference>
<evidence type="ECO:0000256" key="4">
    <source>
        <dbReference type="PROSITE-ProRule" id="PRU00452"/>
    </source>
</evidence>
<feature type="compositionally biased region" description="Acidic residues" evidence="5">
    <location>
        <begin position="561"/>
        <end position="571"/>
    </location>
</feature>
<keyword evidence="3" id="KW-0862">Zinc</keyword>
<dbReference type="PROSITE" id="PS51044">
    <property type="entry name" value="ZF_SP_RING"/>
    <property type="match status" value="1"/>
</dbReference>